<dbReference type="EMBL" id="LIZS01000033">
    <property type="protein sequence ID" value="KPJ53006.1"/>
    <property type="molecule type" value="Genomic_DNA"/>
</dbReference>
<reference evidence="1 2" key="1">
    <citation type="journal article" date="2015" name="Microbiome">
        <title>Genomic resolution of linkages in carbon, nitrogen, and sulfur cycling among widespread estuary sediment bacteria.</title>
        <authorList>
            <person name="Baker B.J."/>
            <person name="Lazar C.S."/>
            <person name="Teske A.P."/>
            <person name="Dick G.J."/>
        </authorList>
    </citation>
    <scope>NUCLEOTIDE SEQUENCE [LARGE SCALE GENOMIC DNA]</scope>
    <source>
        <strain evidence="1">DG_24</strain>
    </source>
</reference>
<evidence type="ECO:0000313" key="1">
    <source>
        <dbReference type="EMBL" id="KPJ53006.1"/>
    </source>
</evidence>
<protein>
    <recommendedName>
        <fullName evidence="3">DUF3108 domain-containing protein</fullName>
    </recommendedName>
</protein>
<accession>A0A0S7WS44</accession>
<dbReference type="Pfam" id="PF11306">
    <property type="entry name" value="DUF3108"/>
    <property type="match status" value="1"/>
</dbReference>
<name>A0A0S7WS44_UNCT6</name>
<evidence type="ECO:0008006" key="3">
    <source>
        <dbReference type="Google" id="ProtNLM"/>
    </source>
</evidence>
<comment type="caution">
    <text evidence="1">The sequence shown here is derived from an EMBL/GenBank/DDBJ whole genome shotgun (WGS) entry which is preliminary data.</text>
</comment>
<gene>
    <name evidence="1" type="ORF">AMJ39_06265</name>
</gene>
<evidence type="ECO:0000313" key="2">
    <source>
        <dbReference type="Proteomes" id="UP000052008"/>
    </source>
</evidence>
<sequence>MAFSVGEKLVYSVRYGFINAGQAILEVRETVPVDSIECYHFISEAVSNPTYSILFRVHDIIHSYADTDSLYTRQFTKHIEEGHFRANETVIFDRESGMVVYPDDEMVEMVPDARDVLALLYHVRMLDFDVGDVINVDSHYNRENYSLAVKVLRRERIENAVGTFNCLVISPVLRVTGILQPKGDLTVWVTDDYWKIPIMMRSRMIIGSVQVMLEDIELGG</sequence>
<dbReference type="AlphaFoldDB" id="A0A0S7WS44"/>
<dbReference type="InterPro" id="IPR021457">
    <property type="entry name" value="DUF3108"/>
</dbReference>
<dbReference type="STRING" id="1703770.AMJ39_06265"/>
<dbReference type="Proteomes" id="UP000052008">
    <property type="component" value="Unassembled WGS sequence"/>
</dbReference>
<proteinExistence type="predicted"/>
<organism evidence="1 2">
    <name type="scientific">candidate division TA06 bacterium DG_24</name>
    <dbReference type="NCBI Taxonomy" id="1703770"/>
    <lineage>
        <taxon>Bacteria</taxon>
        <taxon>Bacteria division TA06</taxon>
    </lineage>
</organism>